<keyword evidence="3" id="KW-0963">Cytoplasm</keyword>
<proteinExistence type="inferred from homology"/>
<dbReference type="RefSeq" id="WP_285153028.1">
    <property type="nucleotide sequence ID" value="NZ_JASSPP010000006.1"/>
</dbReference>
<comment type="similarity">
    <text evidence="3">Belongs to the CoaE family.</text>
</comment>
<comment type="pathway">
    <text evidence="3">Cofactor biosynthesis; coenzyme A biosynthesis; CoA from (R)-pantothenate: step 5/5.</text>
</comment>
<comment type="subcellular location">
    <subcellularLocation>
        <location evidence="3">Cytoplasm</location>
    </subcellularLocation>
</comment>
<dbReference type="PROSITE" id="PS51219">
    <property type="entry name" value="DPCK"/>
    <property type="match status" value="1"/>
</dbReference>
<keyword evidence="6" id="KW-1185">Reference proteome</keyword>
<dbReference type="SUPFAM" id="SSF52540">
    <property type="entry name" value="P-loop containing nucleoside triphosphate hydrolases"/>
    <property type="match status" value="1"/>
</dbReference>
<evidence type="ECO:0000313" key="6">
    <source>
        <dbReference type="Proteomes" id="UP001225134"/>
    </source>
</evidence>
<dbReference type="Proteomes" id="UP001225134">
    <property type="component" value="Unassembled WGS sequence"/>
</dbReference>
<dbReference type="InterPro" id="IPR027417">
    <property type="entry name" value="P-loop_NTPase"/>
</dbReference>
<evidence type="ECO:0000256" key="1">
    <source>
        <dbReference type="ARBA" id="ARBA00022741"/>
    </source>
</evidence>
<organism evidence="5 6">
    <name type="scientific">Sneathia sanguinegens</name>
    <dbReference type="NCBI Taxonomy" id="40543"/>
    <lineage>
        <taxon>Bacteria</taxon>
        <taxon>Fusobacteriati</taxon>
        <taxon>Fusobacteriota</taxon>
        <taxon>Fusobacteriia</taxon>
        <taxon>Fusobacteriales</taxon>
        <taxon>Leptotrichiaceae</taxon>
        <taxon>Sneathia</taxon>
    </lineage>
</organism>
<evidence type="ECO:0000313" key="5">
    <source>
        <dbReference type="EMBL" id="MDK9580765.1"/>
    </source>
</evidence>
<dbReference type="CDD" id="cd02022">
    <property type="entry name" value="DPCK"/>
    <property type="match status" value="1"/>
</dbReference>
<comment type="function">
    <text evidence="3">Catalyzes the phosphorylation of the 3'-hydroxyl group of dephosphocoenzyme A to form coenzyme A.</text>
</comment>
<name>A0ABT7HLA3_9FUSO</name>
<reference evidence="5 6" key="1">
    <citation type="submission" date="2023-06" db="EMBL/GenBank/DDBJ databases">
        <title>Antibody response to the Sneathia vaginalis cytopathogenic toxin A during pregnancy.</title>
        <authorList>
            <person name="Mccoy Z.T."/>
            <person name="Serrano M.G."/>
            <person name="Spaine K."/>
            <person name="Edwards D.J."/>
            <person name="Buck G.A."/>
            <person name="Jefferson K."/>
        </authorList>
    </citation>
    <scope>NUCLEOTIDE SEQUENCE [LARGE SCALE GENOMIC DNA]</scope>
    <source>
        <strain evidence="5 6">CCUG 42621</strain>
    </source>
</reference>
<accession>A0ABT7HLA3</accession>
<protein>
    <recommendedName>
        <fullName evidence="3 4">Dephospho-CoA kinase</fullName>
        <ecNumber evidence="3 4">2.7.1.24</ecNumber>
    </recommendedName>
    <alternativeName>
        <fullName evidence="3">Dephosphocoenzyme A kinase</fullName>
    </alternativeName>
</protein>
<dbReference type="PANTHER" id="PTHR10695:SF46">
    <property type="entry name" value="BIFUNCTIONAL COENZYME A SYNTHASE-RELATED"/>
    <property type="match status" value="1"/>
</dbReference>
<dbReference type="NCBIfam" id="TIGR00152">
    <property type="entry name" value="dephospho-CoA kinase"/>
    <property type="match status" value="1"/>
</dbReference>
<sequence>MVIAITGGICCGKTTVLNILKELNYEVLNVDDISHQVLEQDEVKEEIKQKISTTVFCYDKIDRKKLGAIVFSDKKKLKILNEIMHKKIITLMLKEIKKVEKNKLVFFEVPLLYELNLEKYFAAVILIYTNRQTQIERLMKRDHKNKEQAEAILSKQIDIEEKKKRSKYIIENMDISKIKGQIKDILERIKYENN</sequence>
<dbReference type="EC" id="2.7.1.24" evidence="3 4"/>
<keyword evidence="1 3" id="KW-0547">Nucleotide-binding</keyword>
<dbReference type="EMBL" id="JASSPP010000006">
    <property type="protein sequence ID" value="MDK9580765.1"/>
    <property type="molecule type" value="Genomic_DNA"/>
</dbReference>
<dbReference type="InterPro" id="IPR001977">
    <property type="entry name" value="Depp_CoAkinase"/>
</dbReference>
<evidence type="ECO:0000256" key="2">
    <source>
        <dbReference type="ARBA" id="ARBA00022840"/>
    </source>
</evidence>
<comment type="catalytic activity">
    <reaction evidence="3">
        <text>3'-dephospho-CoA + ATP = ADP + CoA + H(+)</text>
        <dbReference type="Rhea" id="RHEA:18245"/>
        <dbReference type="ChEBI" id="CHEBI:15378"/>
        <dbReference type="ChEBI" id="CHEBI:30616"/>
        <dbReference type="ChEBI" id="CHEBI:57287"/>
        <dbReference type="ChEBI" id="CHEBI:57328"/>
        <dbReference type="ChEBI" id="CHEBI:456216"/>
        <dbReference type="EC" id="2.7.1.24"/>
    </reaction>
</comment>
<gene>
    <name evidence="3 5" type="primary">coaE</name>
    <name evidence="5" type="ORF">QQA45_04450</name>
</gene>
<evidence type="ECO:0000256" key="3">
    <source>
        <dbReference type="HAMAP-Rule" id="MF_00376"/>
    </source>
</evidence>
<keyword evidence="3" id="KW-0173">Coenzyme A biosynthesis</keyword>
<comment type="caution">
    <text evidence="5">The sequence shown here is derived from an EMBL/GenBank/DDBJ whole genome shotgun (WGS) entry which is preliminary data.</text>
</comment>
<keyword evidence="2 3" id="KW-0067">ATP-binding</keyword>
<keyword evidence="3 5" id="KW-0418">Kinase</keyword>
<dbReference type="GO" id="GO:0004140">
    <property type="term" value="F:dephospho-CoA kinase activity"/>
    <property type="evidence" value="ECO:0007669"/>
    <property type="project" value="UniProtKB-EC"/>
</dbReference>
<keyword evidence="3 5" id="KW-0808">Transferase</keyword>
<dbReference type="HAMAP" id="MF_00376">
    <property type="entry name" value="Dephospho_CoA_kinase"/>
    <property type="match status" value="1"/>
</dbReference>
<feature type="binding site" evidence="3">
    <location>
        <begin position="10"/>
        <end position="15"/>
    </location>
    <ligand>
        <name>ATP</name>
        <dbReference type="ChEBI" id="CHEBI:30616"/>
    </ligand>
</feature>
<dbReference type="PANTHER" id="PTHR10695">
    <property type="entry name" value="DEPHOSPHO-COA KINASE-RELATED"/>
    <property type="match status" value="1"/>
</dbReference>
<dbReference type="Pfam" id="PF01121">
    <property type="entry name" value="CoaE"/>
    <property type="match status" value="1"/>
</dbReference>
<evidence type="ECO:0000256" key="4">
    <source>
        <dbReference type="NCBIfam" id="TIGR00152"/>
    </source>
</evidence>
<dbReference type="Gene3D" id="3.40.50.300">
    <property type="entry name" value="P-loop containing nucleotide triphosphate hydrolases"/>
    <property type="match status" value="1"/>
</dbReference>